<dbReference type="PANTHER" id="PTHR43856">
    <property type="entry name" value="CARDIOLIPIN HYDROLASE"/>
    <property type="match status" value="1"/>
</dbReference>
<proteinExistence type="predicted"/>
<feature type="domain" description="PLD phosphodiesterase" evidence="4">
    <location>
        <begin position="486"/>
        <end position="513"/>
    </location>
</feature>
<dbReference type="Proteomes" id="UP001208186">
    <property type="component" value="Unassembled WGS sequence"/>
</dbReference>
<dbReference type="Gene3D" id="3.30.870.10">
    <property type="entry name" value="Endonuclease Chain A"/>
    <property type="match status" value="2"/>
</dbReference>
<dbReference type="InterPro" id="IPR025202">
    <property type="entry name" value="PLD-like_dom"/>
</dbReference>
<dbReference type="SUPFAM" id="SSF56024">
    <property type="entry name" value="Phospholipase D/nuclease"/>
    <property type="match status" value="2"/>
</dbReference>
<organism evidence="5 6">
    <name type="scientific">Halapricum hydrolyticum</name>
    <dbReference type="NCBI Taxonomy" id="2979991"/>
    <lineage>
        <taxon>Archaea</taxon>
        <taxon>Methanobacteriati</taxon>
        <taxon>Methanobacteriota</taxon>
        <taxon>Stenosarchaea group</taxon>
        <taxon>Halobacteria</taxon>
        <taxon>Halobacteriales</taxon>
        <taxon>Haloarculaceae</taxon>
        <taxon>Halapricum</taxon>
    </lineage>
</organism>
<evidence type="ECO:0000256" key="3">
    <source>
        <dbReference type="ARBA" id="ARBA00023098"/>
    </source>
</evidence>
<evidence type="ECO:0000256" key="1">
    <source>
        <dbReference type="ARBA" id="ARBA00022801"/>
    </source>
</evidence>
<evidence type="ECO:0000313" key="5">
    <source>
        <dbReference type="EMBL" id="MCU4717601.1"/>
    </source>
</evidence>
<dbReference type="PROSITE" id="PS50035">
    <property type="entry name" value="PLD"/>
    <property type="match status" value="1"/>
</dbReference>
<keyword evidence="1" id="KW-0378">Hydrolase</keyword>
<comment type="caution">
    <text evidence="5">The sequence shown here is derived from an EMBL/GenBank/DDBJ whole genome shotgun (WGS) entry which is preliminary data.</text>
</comment>
<gene>
    <name evidence="5" type="ORF">OB916_05925</name>
</gene>
<dbReference type="InterPro" id="IPR001736">
    <property type="entry name" value="PLipase_D/transphosphatidylase"/>
</dbReference>
<dbReference type="InterPro" id="IPR051406">
    <property type="entry name" value="PLD_domain"/>
</dbReference>
<evidence type="ECO:0000256" key="2">
    <source>
        <dbReference type="ARBA" id="ARBA00022963"/>
    </source>
</evidence>
<dbReference type="SMART" id="SM00155">
    <property type="entry name" value="PLDc"/>
    <property type="match status" value="2"/>
</dbReference>
<reference evidence="6" key="1">
    <citation type="submission" date="2023-07" db="EMBL/GenBank/DDBJ databases">
        <title>Enrichment on poylsaccharides allowed isolation of novel metabolic and taxonomic groups of Haloarchaea.</title>
        <authorList>
            <person name="Sorokin D.Y."/>
            <person name="Elcheninov A.G."/>
            <person name="Khizhniak T.V."/>
            <person name="Kolganova T.V."/>
            <person name="Kublanov I.V."/>
        </authorList>
    </citation>
    <scope>NUCLEOTIDE SEQUENCE [LARGE SCALE GENOMIC DNA]</scope>
    <source>
        <strain evidence="6">HArc-curdl5-1</strain>
    </source>
</reference>
<evidence type="ECO:0000259" key="4">
    <source>
        <dbReference type="PROSITE" id="PS50035"/>
    </source>
</evidence>
<evidence type="ECO:0000313" key="6">
    <source>
        <dbReference type="Proteomes" id="UP001208186"/>
    </source>
</evidence>
<dbReference type="PANTHER" id="PTHR43856:SF1">
    <property type="entry name" value="MITOCHONDRIAL CARDIOLIPIN HYDROLASE"/>
    <property type="match status" value="1"/>
</dbReference>
<sequence length="576" mass="61974">MFRASGVVLLVVTLAIAAGLVSVAVATPDQGPGAVDNTTAPEITATDNTTAPEITATDNTTAPEITATDNTTAPEITAVYPNPIAHGDEGEYLVLTVPSVTDLGTYRLADEHREARLPDRRAAARVVLTGNRSAVPEEVQGPIVEWPRMVPLANAGDALTLSGANGTVDTITYENAPEGEILRPDSDRRWRPLGSTAFEPVVGESGSVRAFALPDSPGVPIDVLDSADRRILLAGYTFTSERVAEQLIAARERGVAVEVLVDGAPVGGLTNRSAAVLDRLIAANVTVRVLGGGGRYRFHHPKYAVVDDRAIVLTENWKPAGVGGASSRGWGAVVDSPAVVSGLSRTFRADSRGHDVTSWAQFREDVSTEPAAPSRGRYPARIESRSVAVERTELLVAPDNAADRVQQLLADATDSIRIIQVSIGGRDDPLLQEAIAAAERGVEVEILLSSAWYTEEENRGLVQYLGTVAEREDLRLSTRLADPSGRYEKVHAKGVVIDSDTVVLGSLNWNAVHRLLYHQSNYCVWSRLETTRTATKNSTNMRWEPSRNKTRMGSIVFRRNRTAKICDCMLIPLLTA</sequence>
<name>A0ABT2Q166_9EURY</name>
<dbReference type="RefSeq" id="WP_315908366.1">
    <property type="nucleotide sequence ID" value="NZ_JAOPKC010000004.1"/>
</dbReference>
<accession>A0ABT2Q166</accession>
<protein>
    <submittedName>
        <fullName evidence="5">Phospholipase D-like domain-containing protein</fullName>
    </submittedName>
</protein>
<keyword evidence="3" id="KW-0443">Lipid metabolism</keyword>
<keyword evidence="6" id="KW-1185">Reference proteome</keyword>
<dbReference type="EMBL" id="JAOPKC010000004">
    <property type="protein sequence ID" value="MCU4717601.1"/>
    <property type="molecule type" value="Genomic_DNA"/>
</dbReference>
<keyword evidence="2" id="KW-0442">Lipid degradation</keyword>
<dbReference type="Pfam" id="PF13091">
    <property type="entry name" value="PLDc_2"/>
    <property type="match status" value="2"/>
</dbReference>